<name>A0A2J8AHM3_9CHLO</name>
<keyword evidence="2" id="KW-1185">Reference proteome</keyword>
<dbReference type="EMBL" id="PGGS01000016">
    <property type="protein sequence ID" value="PNH12018.1"/>
    <property type="molecule type" value="Genomic_DNA"/>
</dbReference>
<dbReference type="Proteomes" id="UP000236333">
    <property type="component" value="Unassembled WGS sequence"/>
</dbReference>
<protein>
    <submittedName>
        <fullName evidence="1">Uncharacterized protein</fullName>
    </submittedName>
</protein>
<reference evidence="1 2" key="1">
    <citation type="journal article" date="2017" name="Mol. Biol. Evol.">
        <title>The 4-celled Tetrabaena socialis nuclear genome reveals the essential components for genetic control of cell number at the origin of multicellularity in the volvocine lineage.</title>
        <authorList>
            <person name="Featherston J."/>
            <person name="Arakaki Y."/>
            <person name="Hanschen E.R."/>
            <person name="Ferris P.J."/>
            <person name="Michod R.E."/>
            <person name="Olson B.J.S.C."/>
            <person name="Nozaki H."/>
            <person name="Durand P.M."/>
        </authorList>
    </citation>
    <scope>NUCLEOTIDE SEQUENCE [LARGE SCALE GENOMIC DNA]</scope>
    <source>
        <strain evidence="1 2">NIES-571</strain>
    </source>
</reference>
<dbReference type="OrthoDB" id="549066at2759"/>
<sequence length="246" mass="25487">RPPPARPTPSPPVLTVHPTALLDAACAVCCIVLLVTSVSQRLVASQQSAPVAAAASVTAPPTAGRMIQARWWRGQGQGVGETGGTSTLLAPSPLQQHLPGPVAEAVVACVLASSLSSLFYKLTGGGARPTANAAPAVEAAARLARLEALTDKQLAEFAVAVRQVDKLQVRTRITSGDLKRPIAQLQSASADQAAVLSRLATEVEALRGHLRDTQQLLGALQALTAKQFQVTVDAIKQLRASQAALQ</sequence>
<gene>
    <name evidence="1" type="ORF">TSOC_001064</name>
</gene>
<dbReference type="AlphaFoldDB" id="A0A2J8AHM3"/>
<evidence type="ECO:0000313" key="1">
    <source>
        <dbReference type="EMBL" id="PNH12018.1"/>
    </source>
</evidence>
<proteinExistence type="predicted"/>
<organism evidence="1 2">
    <name type="scientific">Tetrabaena socialis</name>
    <dbReference type="NCBI Taxonomy" id="47790"/>
    <lineage>
        <taxon>Eukaryota</taxon>
        <taxon>Viridiplantae</taxon>
        <taxon>Chlorophyta</taxon>
        <taxon>core chlorophytes</taxon>
        <taxon>Chlorophyceae</taxon>
        <taxon>CS clade</taxon>
        <taxon>Chlamydomonadales</taxon>
        <taxon>Tetrabaenaceae</taxon>
        <taxon>Tetrabaena</taxon>
    </lineage>
</organism>
<evidence type="ECO:0000313" key="2">
    <source>
        <dbReference type="Proteomes" id="UP000236333"/>
    </source>
</evidence>
<feature type="non-terminal residue" evidence="1">
    <location>
        <position position="1"/>
    </location>
</feature>
<accession>A0A2J8AHM3</accession>
<comment type="caution">
    <text evidence="1">The sequence shown here is derived from an EMBL/GenBank/DDBJ whole genome shotgun (WGS) entry which is preliminary data.</text>
</comment>